<gene>
    <name evidence="1" type="ORF">GMA8713_02542</name>
</gene>
<protein>
    <submittedName>
        <fullName evidence="1">Uncharacterized protein</fullName>
    </submittedName>
</protein>
<dbReference type="EMBL" id="FIZY01000021">
    <property type="protein sequence ID" value="CZF83247.1"/>
    <property type="molecule type" value="Genomic_DNA"/>
</dbReference>
<evidence type="ECO:0000313" key="2">
    <source>
        <dbReference type="Proteomes" id="UP000073601"/>
    </source>
</evidence>
<keyword evidence="2" id="KW-1185">Reference proteome</keyword>
<dbReference type="Proteomes" id="UP000073601">
    <property type="component" value="Unassembled WGS sequence"/>
</dbReference>
<evidence type="ECO:0000313" key="1">
    <source>
        <dbReference type="EMBL" id="CZF83247.1"/>
    </source>
</evidence>
<dbReference type="RefSeq" id="WP_062710176.1">
    <property type="nucleotide sequence ID" value="NZ_CAWRCI010000021.1"/>
</dbReference>
<accession>A0A128F8V6</accession>
<dbReference type="AlphaFoldDB" id="A0A128F8V6"/>
<organism evidence="1 2">
    <name type="scientific">Grimontia marina</name>
    <dbReference type="NCBI Taxonomy" id="646534"/>
    <lineage>
        <taxon>Bacteria</taxon>
        <taxon>Pseudomonadati</taxon>
        <taxon>Pseudomonadota</taxon>
        <taxon>Gammaproteobacteria</taxon>
        <taxon>Vibrionales</taxon>
        <taxon>Vibrionaceae</taxon>
        <taxon>Grimontia</taxon>
    </lineage>
</organism>
<name>A0A128F8V6_9GAMM</name>
<reference evidence="2" key="1">
    <citation type="submission" date="2016-02" db="EMBL/GenBank/DDBJ databases">
        <authorList>
            <person name="Rodrigo-Torres Lidia"/>
            <person name="Arahal R.David."/>
        </authorList>
    </citation>
    <scope>NUCLEOTIDE SEQUENCE [LARGE SCALE GENOMIC DNA]</scope>
    <source>
        <strain evidence="2">CECT 8713</strain>
    </source>
</reference>
<dbReference type="OrthoDB" id="5881182at2"/>
<proteinExistence type="predicted"/>
<sequence length="81" mass="9606">MQKEKPIQATLVEFTCDCGKGFYRVDESVRVIHSNPKQWKHKCSACRKETYFTFPYPMVKYKGQEFVLAKHIRFEVNDQVS</sequence>